<protein>
    <submittedName>
        <fullName evidence="1">Uncharacterized protein</fullName>
    </submittedName>
</protein>
<dbReference type="AlphaFoldDB" id="A0A9W7XE31"/>
<dbReference type="EMBL" id="MU629430">
    <property type="protein sequence ID" value="KAJ1257254.1"/>
    <property type="molecule type" value="Genomic_DNA"/>
</dbReference>
<name>A0A9W7XE31_9POAL</name>
<evidence type="ECO:0000313" key="1">
    <source>
        <dbReference type="EMBL" id="KAJ1257254.1"/>
    </source>
</evidence>
<gene>
    <name evidence="1" type="ORF">BS78_K135100</name>
</gene>
<evidence type="ECO:0000313" key="2">
    <source>
        <dbReference type="Proteomes" id="UP001164776"/>
    </source>
</evidence>
<organism evidence="1 2">
    <name type="scientific">Paspalum vaginatum</name>
    <name type="common">seashore paspalum</name>
    <dbReference type="NCBI Taxonomy" id="158149"/>
    <lineage>
        <taxon>Eukaryota</taxon>
        <taxon>Viridiplantae</taxon>
        <taxon>Streptophyta</taxon>
        <taxon>Embryophyta</taxon>
        <taxon>Tracheophyta</taxon>
        <taxon>Spermatophyta</taxon>
        <taxon>Magnoliopsida</taxon>
        <taxon>Liliopsida</taxon>
        <taxon>Poales</taxon>
        <taxon>Poaceae</taxon>
        <taxon>PACMAD clade</taxon>
        <taxon>Panicoideae</taxon>
        <taxon>Andropogonodae</taxon>
        <taxon>Paspaleae</taxon>
        <taxon>Paspalinae</taxon>
        <taxon>Paspalum</taxon>
    </lineage>
</organism>
<keyword evidence="2" id="KW-1185">Reference proteome</keyword>
<reference evidence="1 2" key="1">
    <citation type="submission" date="2022-10" db="EMBL/GenBank/DDBJ databases">
        <title>WGS assembly of Paspalum vaginatum 540-79.</title>
        <authorList>
            <person name="Sun G."/>
            <person name="Wase N."/>
            <person name="Shu S."/>
            <person name="Jenkins J."/>
            <person name="Zhou B."/>
            <person name="Torres-Rodriguez J."/>
            <person name="Chen C."/>
            <person name="Sandor L."/>
            <person name="Plott C."/>
            <person name="Yoshinga Y."/>
            <person name="Daum C."/>
            <person name="Qi P."/>
            <person name="Barry K."/>
            <person name="Lipzen A."/>
            <person name="Berry L."/>
            <person name="Pedersen C."/>
            <person name="Gottilla T."/>
            <person name="Foltz A."/>
            <person name="Yu H."/>
            <person name="O'Malley R."/>
            <person name="Zhang C."/>
            <person name="Devos K."/>
            <person name="Sigmon B."/>
            <person name="Yu B."/>
            <person name="Obata T."/>
            <person name="Schmutz J."/>
            <person name="Schnable J."/>
        </authorList>
    </citation>
    <scope>NUCLEOTIDE SEQUENCE [LARGE SCALE GENOMIC DNA]</scope>
    <source>
        <strain evidence="2">cv. 540-79</strain>
    </source>
</reference>
<sequence>MALLPSFPFLLLLGSNRPRASLRPCSSLLLSLPMAPHLAATLPWRLPSFLLLSPPWRCPPLSSTSGHLFLALLPALPMPLPSLRSPSMGGSSSSKAAGQPCLPSAQLVPPLLPASCPSSKNAEAVTGLVLSSE</sequence>
<dbReference type="Proteomes" id="UP001164776">
    <property type="component" value="Unassembled WGS sequence"/>
</dbReference>
<proteinExistence type="predicted"/>
<comment type="caution">
    <text evidence="1">The sequence shown here is derived from an EMBL/GenBank/DDBJ whole genome shotgun (WGS) entry which is preliminary data.</text>
</comment>
<accession>A0A9W7XE31</accession>